<reference evidence="3" key="1">
    <citation type="journal article" date="2019" name="Int. J. Syst. Evol. Microbiol.">
        <title>The Global Catalogue of Microorganisms (GCM) 10K type strain sequencing project: providing services to taxonomists for standard genome sequencing and annotation.</title>
        <authorList>
            <consortium name="The Broad Institute Genomics Platform"/>
            <consortium name="The Broad Institute Genome Sequencing Center for Infectious Disease"/>
            <person name="Wu L."/>
            <person name="Ma J."/>
        </authorList>
    </citation>
    <scope>NUCLEOTIDE SEQUENCE [LARGE SCALE GENOMIC DNA]</scope>
    <source>
        <strain evidence="3">KCTC 32514</strain>
    </source>
</reference>
<comment type="caution">
    <text evidence="2">The sequence shown here is derived from an EMBL/GenBank/DDBJ whole genome shotgun (WGS) entry which is preliminary data.</text>
</comment>
<evidence type="ECO:0000313" key="3">
    <source>
        <dbReference type="Proteomes" id="UP001597548"/>
    </source>
</evidence>
<evidence type="ECO:0000256" key="1">
    <source>
        <dbReference type="SAM" id="SignalP"/>
    </source>
</evidence>
<name>A0ABW5ZT09_9FLAO</name>
<evidence type="ECO:0000313" key="2">
    <source>
        <dbReference type="EMBL" id="MFD2916144.1"/>
    </source>
</evidence>
<organism evidence="2 3">
    <name type="scientific">Psychroserpens luteus</name>
    <dbReference type="NCBI Taxonomy" id="1434066"/>
    <lineage>
        <taxon>Bacteria</taxon>
        <taxon>Pseudomonadati</taxon>
        <taxon>Bacteroidota</taxon>
        <taxon>Flavobacteriia</taxon>
        <taxon>Flavobacteriales</taxon>
        <taxon>Flavobacteriaceae</taxon>
        <taxon>Psychroserpens</taxon>
    </lineage>
</organism>
<sequence>MKKISSLVLVIIVLSFFNCSSNDENPCVESTWYQDFDNDGFGNPDVSQDDCE</sequence>
<gene>
    <name evidence="2" type="ORF">ACFS29_10880</name>
</gene>
<keyword evidence="1" id="KW-0732">Signal</keyword>
<accession>A0ABW5ZT09</accession>
<keyword evidence="3" id="KW-1185">Reference proteome</keyword>
<protein>
    <recommendedName>
        <fullName evidence="4">Thrombospondin type 3 repeat-containing protein</fullName>
    </recommendedName>
</protein>
<proteinExistence type="predicted"/>
<feature type="chain" id="PRO_5047463326" description="Thrombospondin type 3 repeat-containing protein" evidence="1">
    <location>
        <begin position="22"/>
        <end position="52"/>
    </location>
</feature>
<dbReference type="RefSeq" id="WP_194508154.1">
    <property type="nucleotide sequence ID" value="NZ_JADILU010000004.1"/>
</dbReference>
<dbReference type="Proteomes" id="UP001597548">
    <property type="component" value="Unassembled WGS sequence"/>
</dbReference>
<dbReference type="EMBL" id="JBHUOS010000009">
    <property type="protein sequence ID" value="MFD2916144.1"/>
    <property type="molecule type" value="Genomic_DNA"/>
</dbReference>
<feature type="signal peptide" evidence="1">
    <location>
        <begin position="1"/>
        <end position="21"/>
    </location>
</feature>
<evidence type="ECO:0008006" key="4">
    <source>
        <dbReference type="Google" id="ProtNLM"/>
    </source>
</evidence>